<keyword evidence="3" id="KW-1185">Reference proteome</keyword>
<gene>
    <name evidence="2" type="ORF">H9K75_08290</name>
</gene>
<organism evidence="2 3">
    <name type="scientific">Diaphorobacter aerolatus</name>
    <dbReference type="NCBI Taxonomy" id="1288495"/>
    <lineage>
        <taxon>Bacteria</taxon>
        <taxon>Pseudomonadati</taxon>
        <taxon>Pseudomonadota</taxon>
        <taxon>Betaproteobacteria</taxon>
        <taxon>Burkholderiales</taxon>
        <taxon>Comamonadaceae</taxon>
        <taxon>Diaphorobacter</taxon>
    </lineage>
</organism>
<dbReference type="GO" id="GO:0032259">
    <property type="term" value="P:methylation"/>
    <property type="evidence" value="ECO:0007669"/>
    <property type="project" value="UniProtKB-KW"/>
</dbReference>
<dbReference type="KEGG" id="daer:H9K75_08290"/>
<reference evidence="2 3" key="1">
    <citation type="submission" date="2020-08" db="EMBL/GenBank/DDBJ databases">
        <title>Genome sequence of Diaphorobacter aerolatus KACC 16536T.</title>
        <authorList>
            <person name="Hyun D.-W."/>
            <person name="Bae J.-W."/>
        </authorList>
    </citation>
    <scope>NUCLEOTIDE SEQUENCE [LARGE SCALE GENOMIC DNA]</scope>
    <source>
        <strain evidence="2 3">KACC 16536</strain>
    </source>
</reference>
<dbReference type="GO" id="GO:0008168">
    <property type="term" value="F:methyltransferase activity"/>
    <property type="evidence" value="ECO:0007669"/>
    <property type="project" value="UniProtKB-KW"/>
</dbReference>
<protein>
    <submittedName>
        <fullName evidence="2">Class I SAM-dependent methyltransferase</fullName>
    </submittedName>
</protein>
<dbReference type="InterPro" id="IPR013217">
    <property type="entry name" value="Methyltransf_12"/>
</dbReference>
<dbReference type="PANTHER" id="PTHR43861:SF1">
    <property type="entry name" value="TRANS-ACONITATE 2-METHYLTRANSFERASE"/>
    <property type="match status" value="1"/>
</dbReference>
<sequence length="221" mass="25145">MEFDKYADSYSEDLKNSIPAGLRTIEYFSTYKVKLARQLAGNKPKCILDFGCGVGQCSQYLVRDFAGSQIFGFDVSEESLAIARERLPQASFSAEWNEIANRKYDLIFTSNVFHHIDPQDHILWLGRLKDQLNPDGCLVIFEHNPVNPLTRMVFRRCIFDQDAVMIGQANFLKLAKAAGFNKRASKYTLFFPGPLKVLAPLERFIGWLPLGAQYYLALKSD</sequence>
<dbReference type="EMBL" id="CP060783">
    <property type="protein sequence ID" value="QNP49870.1"/>
    <property type="molecule type" value="Genomic_DNA"/>
</dbReference>
<accession>A0A7H0GNK4</accession>
<dbReference type="SUPFAM" id="SSF53335">
    <property type="entry name" value="S-adenosyl-L-methionine-dependent methyltransferases"/>
    <property type="match status" value="1"/>
</dbReference>
<evidence type="ECO:0000313" key="3">
    <source>
        <dbReference type="Proteomes" id="UP000516028"/>
    </source>
</evidence>
<keyword evidence="2" id="KW-0808">Transferase</keyword>
<dbReference type="AlphaFoldDB" id="A0A7H0GNK4"/>
<dbReference type="RefSeq" id="WP_187725410.1">
    <property type="nucleotide sequence ID" value="NZ_CP060783.1"/>
</dbReference>
<keyword evidence="2" id="KW-0489">Methyltransferase</keyword>
<dbReference type="CDD" id="cd02440">
    <property type="entry name" value="AdoMet_MTases"/>
    <property type="match status" value="1"/>
</dbReference>
<evidence type="ECO:0000313" key="2">
    <source>
        <dbReference type="EMBL" id="QNP49870.1"/>
    </source>
</evidence>
<evidence type="ECO:0000259" key="1">
    <source>
        <dbReference type="Pfam" id="PF08242"/>
    </source>
</evidence>
<dbReference type="Pfam" id="PF08242">
    <property type="entry name" value="Methyltransf_12"/>
    <property type="match status" value="1"/>
</dbReference>
<dbReference type="Proteomes" id="UP000516028">
    <property type="component" value="Chromosome"/>
</dbReference>
<dbReference type="PANTHER" id="PTHR43861">
    <property type="entry name" value="TRANS-ACONITATE 2-METHYLTRANSFERASE-RELATED"/>
    <property type="match status" value="1"/>
</dbReference>
<dbReference type="Gene3D" id="3.40.50.150">
    <property type="entry name" value="Vaccinia Virus protein VP39"/>
    <property type="match status" value="1"/>
</dbReference>
<feature type="domain" description="Methyltransferase type 12" evidence="1">
    <location>
        <begin position="48"/>
        <end position="138"/>
    </location>
</feature>
<dbReference type="InterPro" id="IPR029063">
    <property type="entry name" value="SAM-dependent_MTases_sf"/>
</dbReference>
<name>A0A7H0GNK4_9BURK</name>
<proteinExistence type="predicted"/>